<evidence type="ECO:0000313" key="23">
    <source>
        <dbReference type="EMBL" id="KAF2012393.1"/>
    </source>
</evidence>
<dbReference type="EMBL" id="ML978073">
    <property type="protein sequence ID" value="KAF2012393.1"/>
    <property type="molecule type" value="Genomic_DNA"/>
</dbReference>
<keyword evidence="10" id="KW-0156">Chromatin regulator</keyword>
<feature type="region of interest" description="Disordered" evidence="20">
    <location>
        <begin position="1070"/>
        <end position="1103"/>
    </location>
</feature>
<feature type="region of interest" description="Disordered" evidence="20">
    <location>
        <begin position="1336"/>
        <end position="1359"/>
    </location>
</feature>
<keyword evidence="8 19" id="KW-0863">Zinc-finger</keyword>
<dbReference type="InterPro" id="IPR050690">
    <property type="entry name" value="JHDM1_Histone_Demethylase"/>
</dbReference>
<evidence type="ECO:0000313" key="24">
    <source>
        <dbReference type="Proteomes" id="UP000799778"/>
    </source>
</evidence>
<name>A0A6A5XHF2_9PLEO</name>
<dbReference type="OrthoDB" id="5876800at2759"/>
<dbReference type="PROSITE" id="PS50016">
    <property type="entry name" value="ZF_PHD_2"/>
    <property type="match status" value="1"/>
</dbReference>
<dbReference type="InterPro" id="IPR019787">
    <property type="entry name" value="Znf_PHD-finger"/>
</dbReference>
<feature type="compositionally biased region" description="Polar residues" evidence="20">
    <location>
        <begin position="1346"/>
        <end position="1355"/>
    </location>
</feature>
<keyword evidence="7" id="KW-0479">Metal-binding</keyword>
<evidence type="ECO:0000256" key="11">
    <source>
        <dbReference type="ARBA" id="ARBA00022964"/>
    </source>
</evidence>
<dbReference type="GO" id="GO:0005634">
    <property type="term" value="C:nucleus"/>
    <property type="evidence" value="ECO:0007669"/>
    <property type="project" value="UniProtKB-SubCell"/>
</dbReference>
<dbReference type="InterPro" id="IPR041070">
    <property type="entry name" value="JHD"/>
</dbReference>
<feature type="compositionally biased region" description="Basic and acidic residues" evidence="20">
    <location>
        <begin position="1046"/>
        <end position="1057"/>
    </location>
</feature>
<feature type="region of interest" description="Disordered" evidence="20">
    <location>
        <begin position="1"/>
        <end position="37"/>
    </location>
</feature>
<keyword evidence="24" id="KW-1185">Reference proteome</keyword>
<feature type="compositionally biased region" description="Polar residues" evidence="20">
    <location>
        <begin position="391"/>
        <end position="404"/>
    </location>
</feature>
<dbReference type="InterPro" id="IPR013083">
    <property type="entry name" value="Znf_RING/FYVE/PHD"/>
</dbReference>
<feature type="region of interest" description="Disordered" evidence="20">
    <location>
        <begin position="343"/>
        <end position="423"/>
    </location>
</feature>
<evidence type="ECO:0000256" key="16">
    <source>
        <dbReference type="ARBA" id="ARBA00023242"/>
    </source>
</evidence>
<keyword evidence="14" id="KW-0805">Transcription regulation</keyword>
<feature type="compositionally biased region" description="Polar residues" evidence="20">
    <location>
        <begin position="1"/>
        <end position="16"/>
    </location>
</feature>
<keyword evidence="9" id="KW-0862">Zinc</keyword>
<evidence type="ECO:0000256" key="8">
    <source>
        <dbReference type="ARBA" id="ARBA00022771"/>
    </source>
</evidence>
<evidence type="ECO:0000256" key="14">
    <source>
        <dbReference type="ARBA" id="ARBA00023015"/>
    </source>
</evidence>
<evidence type="ECO:0000256" key="12">
    <source>
        <dbReference type="ARBA" id="ARBA00023002"/>
    </source>
</evidence>
<feature type="region of interest" description="Disordered" evidence="20">
    <location>
        <begin position="113"/>
        <end position="155"/>
    </location>
</feature>
<feature type="compositionally biased region" description="Low complexity" evidence="20">
    <location>
        <begin position="71"/>
        <end position="89"/>
    </location>
</feature>
<dbReference type="SMART" id="SM00249">
    <property type="entry name" value="PHD"/>
    <property type="match status" value="1"/>
</dbReference>
<dbReference type="InterPro" id="IPR011011">
    <property type="entry name" value="Znf_FYVE_PHD"/>
</dbReference>
<evidence type="ECO:0000256" key="1">
    <source>
        <dbReference type="ARBA" id="ARBA00001954"/>
    </source>
</evidence>
<dbReference type="Pfam" id="PF02373">
    <property type="entry name" value="JmjC"/>
    <property type="match status" value="1"/>
</dbReference>
<keyword evidence="12" id="KW-0560">Oxidoreductase</keyword>
<sequence length="1530" mass="169206">MRVSSFKSQYRQTPLRSATPPPPTYEPLSPVLYPIQPASADPAGGKLVTRAQDNNTYVVTHHTLYRDEARPSSLLLSPPAGSYSSPLSSVPHQRSQTHIEPALGSPIETLASAATSSIHPDHSSSISGRRRPQGPDSPLRAVTDRNAPALTASSRAPVEGNVFSYSDRPSKRARSEFMLSPQNHGPHSSRPATSHGPSWSYNVEQMVDQDMHIYHSNSATVRAPEESTAKRLSDAQLLLDFHHAISSSQIPHAQPHALHNTVVISHNQHLNDTGILQEARASKTDPPVYGFGPAPFEIVPTSNGQSVPVVKVDETGTSTTIQTHTPPDDSIGITIRRTEAVSQAIEDKKPKRHQGWPKGKPRGPRTSSGTSRRKKSTPKPKTSPPLAPTSGTAMAQDQLQSPQSLPADRTDTLRSNYGGNSLATHTLQESGLHARRFSHSTLLNRSGQDHEPPVAISRARSVPVQQIENNGMPRTTVDNQTNHQDETFGQATICAGCRSSESDTMIGDGEQWISCDGCKGWFHFVCAGFKSEREVREIDKFYCNTCKPKYGDTTKVRKSGRAHTAVDYAGLNEGILKTSDDNPEHHYIQAFKNGDMEFTPESFARLPAECVHADFLEKLCAFTEPVVIPASHNPRPSKMESNVDASIKERPDHRLEEHYDCELVPNDGQDRIDMVIPDGLTVRRVSDLYGPHERVPVIDVKAQEGEDKRWTMAKWADYYEQQGEKPVRNVISLEVSRSKLGRLIRRPKVVRDMDLQDSVWPEDDKNNAPPVQFYCLMSVADCYTDFHIDFGGSSVYYHIVKGRKTFFFIQPTKQNLKKYEEWCLSPKQSHEFLGQQVKECYRVDLFPGDTMLIPSGWIHAVWTPEDSLVIGGNYLTRVHYGMQIKVVEIEKNTKVAPKFRYPFFQKIMWLSLLQYLKDDPIPPSVETMLLDGSHFPRSVPIYCETGKFGHNSHLGAENYNRRYYSKAELDGLPELSRYIWRTVLISLGKIDGITQVVRNAVTKSIPKGQGEPLALAQRFAVWVAWKRGNESIPTWAHPDAPLPEVADPKGEKKTSAAQIKRMEREALRETLKSGLSRNVRTRGSEPSPPLAHTENDVQPSLTASDASVLPLTGFLRPSREHVTTPKTSQLGPKRIACDACRKRRIRCKHKDDLVESPRTGVTTNEAISVAPSVSSSPASASLAVLAKRRQSDAESITMPPLQLPASEPRSILTGTPISTEINPEAWANKSNRVKACADCRKSKRRCIHDENGNIDPIKASETPVPRGSMSKKRRISGDNDEGEALNKKLKGDSFAGIINGEVSHYNRYPLARPQSQQDYNDDVAVHSAQQALTLASTDGGFPIDPQLSSDGLNEEQTSRDTTTTYDTIVSSIEVHPEGSSDGISQAEPIDPQFLGARPSTPTSIRKDCDNAVQKAIPTVTPPPIAGLLSTSPSHRPVKNENDDSFSRRPRSSRANGHPQGTRRSPSEHCYVSHVTKSAKKRQNSTAKLELGSEVKPPSTSPALGNKEDKASLALAMQLQIEEHGLRRRSK</sequence>
<dbReference type="Pfam" id="PF00628">
    <property type="entry name" value="PHD"/>
    <property type="match status" value="1"/>
</dbReference>
<feature type="region of interest" description="Disordered" evidence="20">
    <location>
        <begin position="70"/>
        <end position="97"/>
    </location>
</feature>
<evidence type="ECO:0000256" key="17">
    <source>
        <dbReference type="ARBA" id="ARBA00031083"/>
    </source>
</evidence>
<feature type="region of interest" description="Disordered" evidence="20">
    <location>
        <begin position="1254"/>
        <end position="1285"/>
    </location>
</feature>
<evidence type="ECO:0000256" key="2">
    <source>
        <dbReference type="ARBA" id="ARBA00003909"/>
    </source>
</evidence>
<evidence type="ECO:0000259" key="21">
    <source>
        <dbReference type="PROSITE" id="PS50016"/>
    </source>
</evidence>
<feature type="domain" description="JmjC" evidence="22">
    <location>
        <begin position="735"/>
        <end position="891"/>
    </location>
</feature>
<feature type="region of interest" description="Disordered" evidence="20">
    <location>
        <begin position="1375"/>
        <end position="1510"/>
    </location>
</feature>
<accession>A0A6A5XHF2</accession>
<dbReference type="InterPro" id="IPR001138">
    <property type="entry name" value="Zn2Cys6_DnaBD"/>
</dbReference>
<keyword evidence="15" id="KW-0804">Transcription</keyword>
<dbReference type="SUPFAM" id="SSF57903">
    <property type="entry name" value="FYVE/PHD zinc finger"/>
    <property type="match status" value="1"/>
</dbReference>
<evidence type="ECO:0000256" key="6">
    <source>
        <dbReference type="ARBA" id="ARBA00015153"/>
    </source>
</evidence>
<protein>
    <recommendedName>
        <fullName evidence="6">JmjC domain-containing histone demethylation protein 1</fullName>
        <ecNumber evidence="5">1.14.11.27</ecNumber>
    </recommendedName>
    <alternativeName>
        <fullName evidence="17">[Histone-H3]-lysine-36 demethylase 1</fullName>
    </alternativeName>
</protein>
<feature type="region of interest" description="Disordered" evidence="20">
    <location>
        <begin position="1191"/>
        <end position="1210"/>
    </location>
</feature>
<dbReference type="PANTHER" id="PTHR23123">
    <property type="entry name" value="PHD/F-BOX CONTAINING PROTEIN"/>
    <property type="match status" value="1"/>
</dbReference>
<evidence type="ECO:0000256" key="7">
    <source>
        <dbReference type="ARBA" id="ARBA00022723"/>
    </source>
</evidence>
<dbReference type="CDD" id="cd00067">
    <property type="entry name" value="GAL4"/>
    <property type="match status" value="1"/>
</dbReference>
<dbReference type="GO" id="GO:0008270">
    <property type="term" value="F:zinc ion binding"/>
    <property type="evidence" value="ECO:0007669"/>
    <property type="project" value="UniProtKB-KW"/>
</dbReference>
<evidence type="ECO:0000256" key="4">
    <source>
        <dbReference type="ARBA" id="ARBA00008037"/>
    </source>
</evidence>
<proteinExistence type="inferred from homology"/>
<dbReference type="InterPro" id="IPR019786">
    <property type="entry name" value="Zinc_finger_PHD-type_CS"/>
</dbReference>
<dbReference type="SMART" id="SM00558">
    <property type="entry name" value="JmjC"/>
    <property type="match status" value="1"/>
</dbReference>
<organism evidence="23 24">
    <name type="scientific">Aaosphaeria arxii CBS 175.79</name>
    <dbReference type="NCBI Taxonomy" id="1450172"/>
    <lineage>
        <taxon>Eukaryota</taxon>
        <taxon>Fungi</taxon>
        <taxon>Dikarya</taxon>
        <taxon>Ascomycota</taxon>
        <taxon>Pezizomycotina</taxon>
        <taxon>Dothideomycetes</taxon>
        <taxon>Pleosporomycetidae</taxon>
        <taxon>Pleosporales</taxon>
        <taxon>Pleosporales incertae sedis</taxon>
        <taxon>Aaosphaeria</taxon>
    </lineage>
</organism>
<evidence type="ECO:0000256" key="3">
    <source>
        <dbReference type="ARBA" id="ARBA00004123"/>
    </source>
</evidence>
<feature type="compositionally biased region" description="Basic and acidic residues" evidence="20">
    <location>
        <begin position="1437"/>
        <end position="1446"/>
    </location>
</feature>
<evidence type="ECO:0000256" key="19">
    <source>
        <dbReference type="PROSITE-ProRule" id="PRU00146"/>
    </source>
</evidence>
<dbReference type="EC" id="1.14.11.27" evidence="5"/>
<feature type="compositionally biased region" description="Basic residues" evidence="20">
    <location>
        <begin position="350"/>
        <end position="363"/>
    </location>
</feature>
<reference evidence="23" key="1">
    <citation type="journal article" date="2020" name="Stud. Mycol.">
        <title>101 Dothideomycetes genomes: a test case for predicting lifestyles and emergence of pathogens.</title>
        <authorList>
            <person name="Haridas S."/>
            <person name="Albert R."/>
            <person name="Binder M."/>
            <person name="Bloem J."/>
            <person name="Labutti K."/>
            <person name="Salamov A."/>
            <person name="Andreopoulos B."/>
            <person name="Baker S."/>
            <person name="Barry K."/>
            <person name="Bills G."/>
            <person name="Bluhm B."/>
            <person name="Cannon C."/>
            <person name="Castanera R."/>
            <person name="Culley D."/>
            <person name="Daum C."/>
            <person name="Ezra D."/>
            <person name="Gonzalez J."/>
            <person name="Henrissat B."/>
            <person name="Kuo A."/>
            <person name="Liang C."/>
            <person name="Lipzen A."/>
            <person name="Lutzoni F."/>
            <person name="Magnuson J."/>
            <person name="Mondo S."/>
            <person name="Nolan M."/>
            <person name="Ohm R."/>
            <person name="Pangilinan J."/>
            <person name="Park H.-J."/>
            <person name="Ramirez L."/>
            <person name="Alfaro M."/>
            <person name="Sun H."/>
            <person name="Tritt A."/>
            <person name="Yoshinaga Y."/>
            <person name="Zwiers L.-H."/>
            <person name="Turgeon B."/>
            <person name="Goodwin S."/>
            <person name="Spatafora J."/>
            <person name="Crous P."/>
            <person name="Grigoriev I."/>
        </authorList>
    </citation>
    <scope>NUCLEOTIDE SEQUENCE</scope>
    <source>
        <strain evidence="23">CBS 175.79</strain>
    </source>
</reference>
<dbReference type="RefSeq" id="XP_033380732.1">
    <property type="nucleotide sequence ID" value="XM_033524612.1"/>
</dbReference>
<feature type="compositionally biased region" description="Polar residues" evidence="20">
    <location>
        <begin position="315"/>
        <end position="325"/>
    </location>
</feature>
<evidence type="ECO:0000256" key="20">
    <source>
        <dbReference type="SAM" id="MobiDB-lite"/>
    </source>
</evidence>
<dbReference type="Pfam" id="PF17811">
    <property type="entry name" value="JHD"/>
    <property type="match status" value="1"/>
</dbReference>
<dbReference type="GO" id="GO:0140680">
    <property type="term" value="F:histone H3K36me/H3K36me2 demethylase activity"/>
    <property type="evidence" value="ECO:0007669"/>
    <property type="project" value="UniProtKB-EC"/>
</dbReference>
<dbReference type="InterPro" id="IPR001965">
    <property type="entry name" value="Znf_PHD"/>
</dbReference>
<feature type="region of interest" description="Disordered" evidence="20">
    <location>
        <begin position="1035"/>
        <end position="1057"/>
    </location>
</feature>
<dbReference type="Gene3D" id="2.60.120.650">
    <property type="entry name" value="Cupin"/>
    <property type="match status" value="1"/>
</dbReference>
<dbReference type="GO" id="GO:0000981">
    <property type="term" value="F:DNA-binding transcription factor activity, RNA polymerase II-specific"/>
    <property type="evidence" value="ECO:0007669"/>
    <property type="project" value="InterPro"/>
</dbReference>
<dbReference type="Proteomes" id="UP000799778">
    <property type="component" value="Unassembled WGS sequence"/>
</dbReference>
<comment type="function">
    <text evidence="2">Histone demethylase that specifically demethylates 'Lys-36' of histone H3, thereby playing a central role in histone code.</text>
</comment>
<comment type="subcellular location">
    <subcellularLocation>
        <location evidence="3">Nucleus</location>
    </subcellularLocation>
</comment>
<comment type="cofactor">
    <cofactor evidence="1">
        <name>Fe(2+)</name>
        <dbReference type="ChEBI" id="CHEBI:29033"/>
    </cofactor>
</comment>
<dbReference type="CDD" id="cd15517">
    <property type="entry name" value="PHD_TCF19_like"/>
    <property type="match status" value="1"/>
</dbReference>
<dbReference type="PROSITE" id="PS01359">
    <property type="entry name" value="ZF_PHD_1"/>
    <property type="match status" value="1"/>
</dbReference>
<evidence type="ECO:0000256" key="13">
    <source>
        <dbReference type="ARBA" id="ARBA00023004"/>
    </source>
</evidence>
<dbReference type="GeneID" id="54282009"/>
<comment type="similarity">
    <text evidence="4">Belongs to the JHDM1 histone demethylase family.</text>
</comment>
<feature type="compositionally biased region" description="Polar residues" evidence="20">
    <location>
        <begin position="413"/>
        <end position="423"/>
    </location>
</feature>
<evidence type="ECO:0000256" key="18">
    <source>
        <dbReference type="ARBA" id="ARBA00047915"/>
    </source>
</evidence>
<evidence type="ECO:0000259" key="22">
    <source>
        <dbReference type="PROSITE" id="PS51184"/>
    </source>
</evidence>
<dbReference type="InterPro" id="IPR003347">
    <property type="entry name" value="JmjC_dom"/>
</dbReference>
<keyword evidence="16" id="KW-0539">Nucleus</keyword>
<gene>
    <name evidence="23" type="ORF">BU24DRAFT_376174</name>
</gene>
<evidence type="ECO:0000256" key="10">
    <source>
        <dbReference type="ARBA" id="ARBA00022853"/>
    </source>
</evidence>
<evidence type="ECO:0000256" key="5">
    <source>
        <dbReference type="ARBA" id="ARBA00013246"/>
    </source>
</evidence>
<dbReference type="SUPFAM" id="SSF51197">
    <property type="entry name" value="Clavaminate synthase-like"/>
    <property type="match status" value="1"/>
</dbReference>
<keyword evidence="11" id="KW-0223">Dioxygenase</keyword>
<dbReference type="PROSITE" id="PS51184">
    <property type="entry name" value="JMJC"/>
    <property type="match status" value="1"/>
</dbReference>
<feature type="domain" description="PHD-type" evidence="21">
    <location>
        <begin position="491"/>
        <end position="549"/>
    </location>
</feature>
<dbReference type="Gene3D" id="3.30.40.10">
    <property type="entry name" value="Zinc/RING finger domain, C3HC4 (zinc finger)"/>
    <property type="match status" value="1"/>
</dbReference>
<evidence type="ECO:0000256" key="15">
    <source>
        <dbReference type="ARBA" id="ARBA00023163"/>
    </source>
</evidence>
<feature type="region of interest" description="Disordered" evidence="20">
    <location>
        <begin position="315"/>
        <end position="334"/>
    </location>
</feature>
<comment type="catalytic activity">
    <reaction evidence="18">
        <text>N(6),N(6)-dimethyl-L-lysyl(36)-[histone H3] + 2 2-oxoglutarate + 2 O2 = L-lysyl(36)-[histone H3] + 2 formaldehyde + 2 succinate + 2 CO2</text>
        <dbReference type="Rhea" id="RHEA:42032"/>
        <dbReference type="Rhea" id="RHEA-COMP:9785"/>
        <dbReference type="Rhea" id="RHEA-COMP:9787"/>
        <dbReference type="ChEBI" id="CHEBI:15379"/>
        <dbReference type="ChEBI" id="CHEBI:16526"/>
        <dbReference type="ChEBI" id="CHEBI:16810"/>
        <dbReference type="ChEBI" id="CHEBI:16842"/>
        <dbReference type="ChEBI" id="CHEBI:29969"/>
        <dbReference type="ChEBI" id="CHEBI:30031"/>
        <dbReference type="ChEBI" id="CHEBI:61976"/>
        <dbReference type="EC" id="1.14.11.27"/>
    </reaction>
</comment>
<evidence type="ECO:0000256" key="9">
    <source>
        <dbReference type="ARBA" id="ARBA00022833"/>
    </source>
</evidence>
<keyword evidence="13" id="KW-0408">Iron</keyword>